<evidence type="ECO:0000313" key="3">
    <source>
        <dbReference type="Proteomes" id="UP001190700"/>
    </source>
</evidence>
<evidence type="ECO:0000313" key="2">
    <source>
        <dbReference type="EMBL" id="KAK3262458.1"/>
    </source>
</evidence>
<organism evidence="2 3">
    <name type="scientific">Cymbomonas tetramitiformis</name>
    <dbReference type="NCBI Taxonomy" id="36881"/>
    <lineage>
        <taxon>Eukaryota</taxon>
        <taxon>Viridiplantae</taxon>
        <taxon>Chlorophyta</taxon>
        <taxon>Pyramimonadophyceae</taxon>
        <taxon>Pyramimonadales</taxon>
        <taxon>Pyramimonadaceae</taxon>
        <taxon>Cymbomonas</taxon>
    </lineage>
</organism>
<feature type="chain" id="PRO_5042142813" evidence="1">
    <location>
        <begin position="30"/>
        <end position="66"/>
    </location>
</feature>
<dbReference type="Proteomes" id="UP001190700">
    <property type="component" value="Unassembled WGS sequence"/>
</dbReference>
<keyword evidence="1" id="KW-0732">Signal</keyword>
<evidence type="ECO:0000256" key="1">
    <source>
        <dbReference type="SAM" id="SignalP"/>
    </source>
</evidence>
<keyword evidence="3" id="KW-1185">Reference proteome</keyword>
<proteinExistence type="predicted"/>
<sequence>MRADRAAKGVAAEYILLLAVALLFHALTAKRPCEHWKNELSGCIARCPQHPGYADHSGGDANGFYG</sequence>
<protein>
    <submittedName>
        <fullName evidence="2">Uncharacterized protein</fullName>
    </submittedName>
</protein>
<comment type="caution">
    <text evidence="2">The sequence shown here is derived from an EMBL/GenBank/DDBJ whole genome shotgun (WGS) entry which is preliminary data.</text>
</comment>
<dbReference type="AlphaFoldDB" id="A0AAE0KVN2"/>
<name>A0AAE0KVN2_9CHLO</name>
<reference evidence="2 3" key="1">
    <citation type="journal article" date="2015" name="Genome Biol. Evol.">
        <title>Comparative Genomics of a Bacterivorous Green Alga Reveals Evolutionary Causalities and Consequences of Phago-Mixotrophic Mode of Nutrition.</title>
        <authorList>
            <person name="Burns J.A."/>
            <person name="Paasch A."/>
            <person name="Narechania A."/>
            <person name="Kim E."/>
        </authorList>
    </citation>
    <scope>NUCLEOTIDE SEQUENCE [LARGE SCALE GENOMIC DNA]</scope>
    <source>
        <strain evidence="2 3">PLY_AMNH</strain>
    </source>
</reference>
<accession>A0AAE0KVN2</accession>
<gene>
    <name evidence="2" type="ORF">CYMTET_28688</name>
</gene>
<feature type="signal peptide" evidence="1">
    <location>
        <begin position="1"/>
        <end position="29"/>
    </location>
</feature>
<dbReference type="EMBL" id="LGRX02016175">
    <property type="protein sequence ID" value="KAK3262458.1"/>
    <property type="molecule type" value="Genomic_DNA"/>
</dbReference>